<keyword evidence="2 8" id="KW-0436">Ligase</keyword>
<evidence type="ECO:0000256" key="1">
    <source>
        <dbReference type="ARBA" id="ARBA00011738"/>
    </source>
</evidence>
<comment type="catalytic activity">
    <reaction evidence="8 9">
        <text>IMP + L-aspartate + GTP = N(6)-(1,2-dicarboxyethyl)-AMP + GDP + phosphate + 2 H(+)</text>
        <dbReference type="Rhea" id="RHEA:15753"/>
        <dbReference type="ChEBI" id="CHEBI:15378"/>
        <dbReference type="ChEBI" id="CHEBI:29991"/>
        <dbReference type="ChEBI" id="CHEBI:37565"/>
        <dbReference type="ChEBI" id="CHEBI:43474"/>
        <dbReference type="ChEBI" id="CHEBI:57567"/>
        <dbReference type="ChEBI" id="CHEBI:58053"/>
        <dbReference type="ChEBI" id="CHEBI:58189"/>
        <dbReference type="EC" id="6.3.4.4"/>
    </reaction>
</comment>
<feature type="binding site" evidence="8">
    <location>
        <begin position="45"/>
        <end position="47"/>
    </location>
    <ligand>
        <name>GTP</name>
        <dbReference type="ChEBI" id="CHEBI:37565"/>
    </ligand>
</feature>
<evidence type="ECO:0000313" key="11">
    <source>
        <dbReference type="Proteomes" id="UP000230935"/>
    </source>
</evidence>
<dbReference type="InterPro" id="IPR042110">
    <property type="entry name" value="Adenylosuccinate_synth_dom2"/>
</dbReference>
<dbReference type="Gene3D" id="1.10.300.10">
    <property type="entry name" value="Adenylosuccinate Synthetase, subunit A, domain 2"/>
    <property type="match status" value="1"/>
</dbReference>
<comment type="function">
    <text evidence="8">Plays an important role in the de novo pathway of purine nucleotide biosynthesis. Catalyzes the first committed step in the biosynthesis of AMP from IMP.</text>
</comment>
<feature type="binding site" description="in other chain" evidence="8">
    <location>
        <begin position="43"/>
        <end position="46"/>
    </location>
    <ligand>
        <name>IMP</name>
        <dbReference type="ChEBI" id="CHEBI:58053"/>
        <note>ligand shared between dimeric partners</note>
    </ligand>
</feature>
<dbReference type="GO" id="GO:0046040">
    <property type="term" value="P:IMP metabolic process"/>
    <property type="evidence" value="ECO:0007669"/>
    <property type="project" value="TreeGrafter"/>
</dbReference>
<sequence length="430" mass="48035">MIKKDWQSVVILGAQWGDEGKGKVTDVYAAKTDYVVRFQGGNNAGHTIVIGGNIFKLHLLPSGVFHPHNKIVIGNGVVIDPRVLFKEIDGMKKVGRKVNLMVDGRAHVIFPFHVSLDGLSDDFKAKKALAALSTKRGISPTYADKYERIGIRVIDFVHPKIFKDRFSLLSKLKSRQLNRVYGSHVKLNYSKIYRDYLAYAKRMKKYVVDGSLELNKALDQGKKVLFEGAQGSQLDIDHGVYPYTTSSNTTVGAVCTGVGVGPGRIDHVIGVVKAYLSRVGGGPLPSELVNETGDLIREIGKEYGATTGRPRRVGWLDLVQLRQAVRVNGMNSFALTKVDVLDDFKEVKVCVAYRYGKKLIKEMPADFSIYSQCKPVYKKFKGWKGNYKEATEYSKLPVEMRRYIDFISKDLGIRPELVSVGPEREETIII</sequence>
<evidence type="ECO:0000256" key="7">
    <source>
        <dbReference type="ARBA" id="ARBA00023134"/>
    </source>
</evidence>
<evidence type="ECO:0000256" key="2">
    <source>
        <dbReference type="ARBA" id="ARBA00022598"/>
    </source>
</evidence>
<dbReference type="InterPro" id="IPR042109">
    <property type="entry name" value="Adenylosuccinate_synth_dom1"/>
</dbReference>
<comment type="caution">
    <text evidence="10">The sequence shown here is derived from an EMBL/GenBank/DDBJ whole genome shotgun (WGS) entry which is preliminary data.</text>
</comment>
<comment type="pathway">
    <text evidence="8 9">Purine metabolism; AMP biosynthesis via de novo pathway; AMP from IMP: step 1/2.</text>
</comment>
<dbReference type="CDD" id="cd03108">
    <property type="entry name" value="AdSS"/>
    <property type="match status" value="1"/>
</dbReference>
<evidence type="ECO:0000313" key="10">
    <source>
        <dbReference type="EMBL" id="PIS05088.1"/>
    </source>
</evidence>
<evidence type="ECO:0000256" key="6">
    <source>
        <dbReference type="ARBA" id="ARBA00022842"/>
    </source>
</evidence>
<dbReference type="InterPro" id="IPR018220">
    <property type="entry name" value="Adenylosuccin_syn_GTP-bd"/>
</dbReference>
<dbReference type="FunFam" id="3.90.170.10:FF:000001">
    <property type="entry name" value="Adenylosuccinate synthetase"/>
    <property type="match status" value="1"/>
</dbReference>
<dbReference type="PANTHER" id="PTHR11846:SF0">
    <property type="entry name" value="ADENYLOSUCCINATE SYNTHETASE"/>
    <property type="match status" value="1"/>
</dbReference>
<proteinExistence type="inferred from homology"/>
<dbReference type="Gene3D" id="3.90.170.10">
    <property type="entry name" value="Adenylosuccinate Synthetase, subunit A, domain 3"/>
    <property type="match status" value="1"/>
</dbReference>
<keyword evidence="7 8" id="KW-0342">GTP-binding</keyword>
<dbReference type="Proteomes" id="UP000230935">
    <property type="component" value="Unassembled WGS sequence"/>
</dbReference>
<gene>
    <name evidence="8" type="primary">purA</name>
    <name evidence="10" type="ORF">COT81_02890</name>
</gene>
<dbReference type="NCBIfam" id="TIGR00184">
    <property type="entry name" value="purA"/>
    <property type="match status" value="1"/>
</dbReference>
<evidence type="ECO:0000256" key="5">
    <source>
        <dbReference type="ARBA" id="ARBA00022755"/>
    </source>
</evidence>
<feature type="binding site" evidence="8">
    <location>
        <begin position="419"/>
        <end position="421"/>
    </location>
    <ligand>
        <name>GTP</name>
        <dbReference type="ChEBI" id="CHEBI:37565"/>
    </ligand>
</feature>
<organism evidence="10 11">
    <name type="scientific">Candidatus Buchananbacteria bacterium CG10_big_fil_rev_8_21_14_0_10_42_9</name>
    <dbReference type="NCBI Taxonomy" id="1974526"/>
    <lineage>
        <taxon>Bacteria</taxon>
        <taxon>Candidatus Buchananiibacteriota</taxon>
    </lineage>
</organism>
<dbReference type="InterPro" id="IPR042111">
    <property type="entry name" value="Adenylosuccinate_synth_dom3"/>
</dbReference>
<comment type="subcellular location">
    <subcellularLocation>
        <location evidence="8">Cytoplasm</location>
    </subcellularLocation>
</comment>
<feature type="binding site" evidence="8">
    <location>
        <begin position="305"/>
        <end position="311"/>
    </location>
    <ligand>
        <name>substrate</name>
    </ligand>
</feature>
<feature type="binding site" evidence="8">
    <location>
        <position position="148"/>
    </location>
    <ligand>
        <name>IMP</name>
        <dbReference type="ChEBI" id="CHEBI:58053"/>
        <note>ligand shared between dimeric partners</note>
    </ligand>
</feature>
<keyword evidence="3 8" id="KW-0479">Metal-binding</keyword>
<dbReference type="UniPathway" id="UPA00075">
    <property type="reaction ID" value="UER00335"/>
</dbReference>
<dbReference type="EC" id="6.3.4.4" evidence="8 9"/>
<dbReference type="SMART" id="SM00788">
    <property type="entry name" value="Adenylsucc_synt"/>
    <property type="match status" value="1"/>
</dbReference>
<accession>A0A2H0W161</accession>
<evidence type="ECO:0000256" key="4">
    <source>
        <dbReference type="ARBA" id="ARBA00022741"/>
    </source>
</evidence>
<dbReference type="GO" id="GO:0004019">
    <property type="term" value="F:adenylosuccinate synthase activity"/>
    <property type="evidence" value="ECO:0007669"/>
    <property type="project" value="UniProtKB-UniRule"/>
</dbReference>
<dbReference type="GO" id="GO:0044208">
    <property type="term" value="P:'de novo' AMP biosynthetic process"/>
    <property type="evidence" value="ECO:0007669"/>
    <property type="project" value="UniProtKB-UniRule"/>
</dbReference>
<feature type="binding site" evidence="8">
    <location>
        <position position="311"/>
    </location>
    <ligand>
        <name>GTP</name>
        <dbReference type="ChEBI" id="CHEBI:37565"/>
    </ligand>
</feature>
<feature type="binding site" description="in other chain" evidence="8">
    <location>
        <position position="134"/>
    </location>
    <ligand>
        <name>IMP</name>
        <dbReference type="ChEBI" id="CHEBI:58053"/>
        <note>ligand shared between dimeric partners</note>
    </ligand>
</feature>
<dbReference type="NCBIfam" id="NF002223">
    <property type="entry name" value="PRK01117.1"/>
    <property type="match status" value="1"/>
</dbReference>
<dbReference type="InterPro" id="IPR027417">
    <property type="entry name" value="P-loop_NTPase"/>
</dbReference>
<dbReference type="HAMAP" id="MF_00011">
    <property type="entry name" value="Adenylosucc_synth"/>
    <property type="match status" value="1"/>
</dbReference>
<dbReference type="GO" id="GO:0005737">
    <property type="term" value="C:cytoplasm"/>
    <property type="evidence" value="ECO:0007669"/>
    <property type="project" value="UniProtKB-SubCell"/>
</dbReference>
<comment type="cofactor">
    <cofactor evidence="8">
        <name>Mg(2+)</name>
        <dbReference type="ChEBI" id="CHEBI:18420"/>
    </cofactor>
    <text evidence="8">Binds 1 Mg(2+) ion per subunit.</text>
</comment>
<name>A0A2H0W161_9BACT</name>
<feature type="binding site" description="in other chain" evidence="8">
    <location>
        <position position="309"/>
    </location>
    <ligand>
        <name>IMP</name>
        <dbReference type="ChEBI" id="CHEBI:58053"/>
        <note>ligand shared between dimeric partners</note>
    </ligand>
</feature>
<dbReference type="PANTHER" id="PTHR11846">
    <property type="entry name" value="ADENYLOSUCCINATE SYNTHETASE"/>
    <property type="match status" value="1"/>
</dbReference>
<feature type="active site" description="Proton donor" evidence="8">
    <location>
        <position position="46"/>
    </location>
</feature>
<dbReference type="EMBL" id="PEZZ01000021">
    <property type="protein sequence ID" value="PIS05088.1"/>
    <property type="molecule type" value="Genomic_DNA"/>
</dbReference>
<dbReference type="InterPro" id="IPR001114">
    <property type="entry name" value="Adenylosuccinate_synthetase"/>
</dbReference>
<feature type="active site" description="Proton acceptor" evidence="8">
    <location>
        <position position="18"/>
    </location>
</feature>
<comment type="subunit">
    <text evidence="1 8">Homodimer.</text>
</comment>
<feature type="binding site" description="in other chain" evidence="8">
    <location>
        <position position="230"/>
    </location>
    <ligand>
        <name>IMP</name>
        <dbReference type="ChEBI" id="CHEBI:58053"/>
        <note>ligand shared between dimeric partners</note>
    </ligand>
</feature>
<evidence type="ECO:0000256" key="3">
    <source>
        <dbReference type="ARBA" id="ARBA00022723"/>
    </source>
</evidence>
<dbReference type="GO" id="GO:0005525">
    <property type="term" value="F:GTP binding"/>
    <property type="evidence" value="ECO:0007669"/>
    <property type="project" value="UniProtKB-UniRule"/>
</dbReference>
<keyword evidence="4 8" id="KW-0547">Nucleotide-binding</keyword>
<dbReference type="Gene3D" id="3.40.440.10">
    <property type="entry name" value="Adenylosuccinate Synthetase, subunit A, domain 1"/>
    <property type="match status" value="1"/>
</dbReference>
<keyword evidence="6 8" id="KW-0460">Magnesium</keyword>
<feature type="binding site" evidence="8">
    <location>
        <position position="18"/>
    </location>
    <ligand>
        <name>Mg(2+)</name>
        <dbReference type="ChEBI" id="CHEBI:18420"/>
    </ligand>
</feature>
<feature type="binding site" evidence="8">
    <location>
        <position position="45"/>
    </location>
    <ligand>
        <name>Mg(2+)</name>
        <dbReference type="ChEBI" id="CHEBI:18420"/>
    </ligand>
</feature>
<feature type="binding site" description="in other chain" evidence="8">
    <location>
        <begin position="18"/>
        <end position="21"/>
    </location>
    <ligand>
        <name>IMP</name>
        <dbReference type="ChEBI" id="CHEBI:58053"/>
        <note>ligand shared between dimeric partners</note>
    </ligand>
</feature>
<feature type="binding site" evidence="8">
    <location>
        <begin position="337"/>
        <end position="339"/>
    </location>
    <ligand>
        <name>GTP</name>
        <dbReference type="ChEBI" id="CHEBI:37565"/>
    </ligand>
</feature>
<protein>
    <recommendedName>
        <fullName evidence="8 9">Adenylosuccinate synthetase</fullName>
        <shortName evidence="8">AMPSase</shortName>
        <shortName evidence="8">AdSS</shortName>
        <ecNumber evidence="8 9">6.3.4.4</ecNumber>
    </recommendedName>
    <alternativeName>
        <fullName evidence="8">IMP--aspartate ligase</fullName>
    </alternativeName>
</protein>
<keyword evidence="8" id="KW-0963">Cytoplasm</keyword>
<keyword evidence="5 8" id="KW-0658">Purine biosynthesis</keyword>
<feature type="binding site" description="in other chain" evidence="8">
    <location>
        <position position="245"/>
    </location>
    <ligand>
        <name>IMP</name>
        <dbReference type="ChEBI" id="CHEBI:58053"/>
        <note>ligand shared between dimeric partners</note>
    </ligand>
</feature>
<dbReference type="GO" id="GO:0000287">
    <property type="term" value="F:magnesium ion binding"/>
    <property type="evidence" value="ECO:0007669"/>
    <property type="project" value="UniProtKB-UniRule"/>
</dbReference>
<evidence type="ECO:0000256" key="8">
    <source>
        <dbReference type="HAMAP-Rule" id="MF_00011"/>
    </source>
</evidence>
<feature type="binding site" evidence="8">
    <location>
        <begin position="17"/>
        <end position="23"/>
    </location>
    <ligand>
        <name>GTP</name>
        <dbReference type="ChEBI" id="CHEBI:37565"/>
    </ligand>
</feature>
<dbReference type="Pfam" id="PF00709">
    <property type="entry name" value="Adenylsucc_synt"/>
    <property type="match status" value="1"/>
</dbReference>
<dbReference type="PROSITE" id="PS01266">
    <property type="entry name" value="ADENYLOSUCCIN_SYN_1"/>
    <property type="match status" value="1"/>
</dbReference>
<comment type="similarity">
    <text evidence="8 9">Belongs to the adenylosuccinate synthetase family.</text>
</comment>
<dbReference type="SUPFAM" id="SSF52540">
    <property type="entry name" value="P-loop containing nucleoside triphosphate hydrolases"/>
    <property type="match status" value="1"/>
</dbReference>
<dbReference type="AlphaFoldDB" id="A0A2H0W161"/>
<evidence type="ECO:0000256" key="9">
    <source>
        <dbReference type="RuleBase" id="RU000520"/>
    </source>
</evidence>
<reference evidence="11" key="1">
    <citation type="submission" date="2017-09" db="EMBL/GenBank/DDBJ databases">
        <title>Depth-based differentiation of microbial function through sediment-hosted aquifers and enrichment of novel symbionts in the deep terrestrial subsurface.</title>
        <authorList>
            <person name="Probst A.J."/>
            <person name="Ladd B."/>
            <person name="Jarett J.K."/>
            <person name="Geller-Mcgrath D.E."/>
            <person name="Sieber C.M.K."/>
            <person name="Emerson J.B."/>
            <person name="Anantharaman K."/>
            <person name="Thomas B.C."/>
            <person name="Malmstrom R."/>
            <person name="Stieglmeier M."/>
            <person name="Klingl A."/>
            <person name="Woyke T."/>
            <person name="Ryan C.M."/>
            <person name="Banfield J.F."/>
        </authorList>
    </citation>
    <scope>NUCLEOTIDE SEQUENCE [LARGE SCALE GENOMIC DNA]</scope>
</reference>